<feature type="compositionally biased region" description="Polar residues" evidence="1">
    <location>
        <begin position="62"/>
        <end position="73"/>
    </location>
</feature>
<proteinExistence type="predicted"/>
<dbReference type="PROSITE" id="PS51257">
    <property type="entry name" value="PROKAR_LIPOPROTEIN"/>
    <property type="match status" value="1"/>
</dbReference>
<evidence type="ECO:0000313" key="2">
    <source>
        <dbReference type="EMBL" id="SFU51261.1"/>
    </source>
</evidence>
<dbReference type="RefSeq" id="WP_074949806.1">
    <property type="nucleotide sequence ID" value="NZ_FPBV01000003.1"/>
</dbReference>
<feature type="region of interest" description="Disordered" evidence="1">
    <location>
        <begin position="30"/>
        <end position="75"/>
    </location>
</feature>
<gene>
    <name evidence="2" type="ORF">SAMN05421543_10327</name>
</gene>
<accession>A0A1I7GS97</accession>
<evidence type="ECO:0008006" key="4">
    <source>
        <dbReference type="Google" id="ProtNLM"/>
    </source>
</evidence>
<protein>
    <recommendedName>
        <fullName evidence="4">WD40-like Beta Propeller Repeat</fullName>
    </recommendedName>
</protein>
<dbReference type="Proteomes" id="UP000183508">
    <property type="component" value="Unassembled WGS sequence"/>
</dbReference>
<keyword evidence="3" id="KW-1185">Reference proteome</keyword>
<organism evidence="2 3">
    <name type="scientific">Alicyclobacillus macrosporangiidus</name>
    <dbReference type="NCBI Taxonomy" id="392015"/>
    <lineage>
        <taxon>Bacteria</taxon>
        <taxon>Bacillati</taxon>
        <taxon>Bacillota</taxon>
        <taxon>Bacilli</taxon>
        <taxon>Bacillales</taxon>
        <taxon>Alicyclobacillaceae</taxon>
        <taxon>Alicyclobacillus</taxon>
    </lineage>
</organism>
<dbReference type="EMBL" id="FPBV01000003">
    <property type="protein sequence ID" value="SFU51261.1"/>
    <property type="molecule type" value="Genomic_DNA"/>
</dbReference>
<dbReference type="STRING" id="392015.SAMN05421543_10327"/>
<dbReference type="InterPro" id="IPR011042">
    <property type="entry name" value="6-blade_b-propeller_TolB-like"/>
</dbReference>
<evidence type="ECO:0000313" key="3">
    <source>
        <dbReference type="Proteomes" id="UP000183508"/>
    </source>
</evidence>
<dbReference type="Gene3D" id="2.120.10.30">
    <property type="entry name" value="TolB, C-terminal domain"/>
    <property type="match status" value="1"/>
</dbReference>
<evidence type="ECO:0000256" key="1">
    <source>
        <dbReference type="SAM" id="MobiDB-lite"/>
    </source>
</evidence>
<reference evidence="3" key="1">
    <citation type="submission" date="2016-10" db="EMBL/GenBank/DDBJ databases">
        <authorList>
            <person name="Varghese N."/>
        </authorList>
    </citation>
    <scope>NUCLEOTIDE SEQUENCE [LARGE SCALE GENOMIC DNA]</scope>
    <source>
        <strain evidence="3">DSM 17980</strain>
    </source>
</reference>
<name>A0A1I7GS97_9BACL</name>
<sequence>MHRNRMAPAHVTAAALVLITLGGCGVPASQRPADPAAGPAQASARTSDSGAVTGAASRGQGVPSSQPQPSLPMTFSADAWRGMGEAAILVAPASSQNAPGGWLFLLPSIPADAGANVLAGAHPVYLGDHVLTARISPDGRWVAVIRQEPSNGTADPAPACSLWLVAADGRSSQRIADGDPITGDWQPDGTFVYTDGTAAVYAVSPAGPPHQLPVSTAPGATLQQVVPNPRDGRLALLETVPDPDGQAIDRHDELLLWDPNGARTTVLQTAGKGDGFLLGPWTADGQALFYWPDPLHSASLAADGLSLHRVDTAGHDQVVTDALPGSGAIAPTAGSQAAIQTGAGRTLWNAPKQVQWWDGQRLTPVSPNPGHTQLWPTVSRDGKTVAFVEGPATAPASQNPSADGVSLAWWAKTSLVAVDLERHQRHVLVAAGGDPVQARFTPDGRVLYADRTGLAWVAPSGQAPPRRVLTVTQTGAPMPAQWGVVAPIGIADLHR</sequence>
<dbReference type="OrthoDB" id="2370249at2"/>
<dbReference type="SUPFAM" id="SSF82171">
    <property type="entry name" value="DPP6 N-terminal domain-like"/>
    <property type="match status" value="1"/>
</dbReference>
<feature type="compositionally biased region" description="Low complexity" evidence="1">
    <location>
        <begin position="32"/>
        <end position="44"/>
    </location>
</feature>
<dbReference type="AlphaFoldDB" id="A0A1I7GS97"/>